<dbReference type="Gene3D" id="1.20.1270.60">
    <property type="entry name" value="Arfaptin homology (AH) domain/BAR domain"/>
    <property type="match status" value="1"/>
</dbReference>
<dbReference type="Proteomes" id="UP000179807">
    <property type="component" value="Unassembled WGS sequence"/>
</dbReference>
<comment type="caution">
    <text evidence="2">The sequence shown here is derived from an EMBL/GenBank/DDBJ whole genome shotgun (WGS) entry which is preliminary data.</text>
</comment>
<reference evidence="2" key="1">
    <citation type="submission" date="2016-10" db="EMBL/GenBank/DDBJ databases">
        <authorList>
            <person name="Benchimol M."/>
            <person name="Almeida L.G."/>
            <person name="Vasconcelos A.T."/>
            <person name="Perreira-Neves A."/>
            <person name="Rosa I.A."/>
            <person name="Tasca T."/>
            <person name="Bogo M.R."/>
            <person name="de Souza W."/>
        </authorList>
    </citation>
    <scope>NUCLEOTIDE SEQUENCE [LARGE SCALE GENOMIC DNA]</scope>
    <source>
        <strain evidence="2">K</strain>
    </source>
</reference>
<dbReference type="EMBL" id="MLAK01000761">
    <property type="protein sequence ID" value="OHT05330.1"/>
    <property type="molecule type" value="Genomic_DNA"/>
</dbReference>
<organism evidence="2 3">
    <name type="scientific">Tritrichomonas foetus</name>
    <dbReference type="NCBI Taxonomy" id="1144522"/>
    <lineage>
        <taxon>Eukaryota</taxon>
        <taxon>Metamonada</taxon>
        <taxon>Parabasalia</taxon>
        <taxon>Tritrichomonadida</taxon>
        <taxon>Tritrichomonadidae</taxon>
        <taxon>Tritrichomonas</taxon>
    </lineage>
</organism>
<keyword evidence="1" id="KW-0175">Coiled coil</keyword>
<evidence type="ECO:0000313" key="2">
    <source>
        <dbReference type="EMBL" id="OHT05330.1"/>
    </source>
</evidence>
<evidence type="ECO:0008006" key="4">
    <source>
        <dbReference type="Google" id="ProtNLM"/>
    </source>
</evidence>
<keyword evidence="3" id="KW-1185">Reference proteome</keyword>
<accession>A0A1J4K2Y7</accession>
<dbReference type="AlphaFoldDB" id="A0A1J4K2Y7"/>
<evidence type="ECO:0000313" key="3">
    <source>
        <dbReference type="Proteomes" id="UP000179807"/>
    </source>
</evidence>
<sequence>MKLFQKLTSVITKDGFPEYNAFTESLETIRKSEVLMIDGLYKGYSENLSKYAQTQLSGVVEPLNDLKEAGSQTRNIIKEAYEPLSTLPNDVKPLLDQHTEMARWRDLCKKAEEQAKKSEAAAEKAELNLNKAKITGKPGDIAKAESNYSIAKRKFDDDTKSYQDQKDSLEKKEQPYRVKFLELYVTPINAALDLRIKEAEKLGNIVSDYQAAVEKFHDVENDDSIEQLRTELAKFKEIVIE</sequence>
<dbReference type="VEuPathDB" id="TrichDB:TRFO_26964"/>
<dbReference type="InterPro" id="IPR027267">
    <property type="entry name" value="AH/BAR_dom_sf"/>
</dbReference>
<proteinExistence type="predicted"/>
<name>A0A1J4K2Y7_9EUKA</name>
<dbReference type="RefSeq" id="XP_068358466.1">
    <property type="nucleotide sequence ID" value="XM_068505262.1"/>
</dbReference>
<protein>
    <recommendedName>
        <fullName evidence="4">BAR domain-containing protein</fullName>
    </recommendedName>
</protein>
<feature type="coiled-coil region" evidence="1">
    <location>
        <begin position="101"/>
        <end position="172"/>
    </location>
</feature>
<gene>
    <name evidence="2" type="ORF">TRFO_26964</name>
</gene>
<dbReference type="GeneID" id="94839966"/>
<evidence type="ECO:0000256" key="1">
    <source>
        <dbReference type="SAM" id="Coils"/>
    </source>
</evidence>
<dbReference type="SUPFAM" id="SSF103657">
    <property type="entry name" value="BAR/IMD domain-like"/>
    <property type="match status" value="1"/>
</dbReference>
<dbReference type="OrthoDB" id="10505257at2759"/>